<evidence type="ECO:0000256" key="3">
    <source>
        <dbReference type="ARBA" id="ARBA00022691"/>
    </source>
</evidence>
<keyword evidence="2" id="KW-0808">Transferase</keyword>
<dbReference type="SUPFAM" id="SSF53335">
    <property type="entry name" value="S-adenosyl-L-methionine-dependent methyltransferases"/>
    <property type="match status" value="1"/>
</dbReference>
<evidence type="ECO:0000259" key="4">
    <source>
        <dbReference type="Pfam" id="PF08241"/>
    </source>
</evidence>
<dbReference type="PANTHER" id="PTHR43464:SF19">
    <property type="entry name" value="UBIQUINONE BIOSYNTHESIS O-METHYLTRANSFERASE, MITOCHONDRIAL"/>
    <property type="match status" value="1"/>
</dbReference>
<dbReference type="Gene3D" id="3.40.50.150">
    <property type="entry name" value="Vaccinia Virus protein VP39"/>
    <property type="match status" value="1"/>
</dbReference>
<dbReference type="InterPro" id="IPR013216">
    <property type="entry name" value="Methyltransf_11"/>
</dbReference>
<dbReference type="EMBL" id="CP107906">
    <property type="protein sequence ID" value="WUG96802.1"/>
    <property type="molecule type" value="Genomic_DNA"/>
</dbReference>
<feature type="domain" description="Methyltransferase type 11" evidence="4">
    <location>
        <begin position="34"/>
        <end position="128"/>
    </location>
</feature>
<evidence type="ECO:0000256" key="1">
    <source>
        <dbReference type="ARBA" id="ARBA00022603"/>
    </source>
</evidence>
<keyword evidence="6" id="KW-1185">Reference proteome</keyword>
<dbReference type="PANTHER" id="PTHR43464">
    <property type="entry name" value="METHYLTRANSFERASE"/>
    <property type="match status" value="1"/>
</dbReference>
<gene>
    <name evidence="5" type="ORF">OHB29_29480</name>
</gene>
<dbReference type="RefSeq" id="WP_328343177.1">
    <property type="nucleotide sequence ID" value="NZ_CP107906.1"/>
</dbReference>
<evidence type="ECO:0000313" key="6">
    <source>
        <dbReference type="Proteomes" id="UP001341259"/>
    </source>
</evidence>
<evidence type="ECO:0000313" key="5">
    <source>
        <dbReference type="EMBL" id="WUG96802.1"/>
    </source>
</evidence>
<protein>
    <submittedName>
        <fullName evidence="5">Class I SAM-dependent methyltransferase</fullName>
    </submittedName>
</protein>
<proteinExistence type="predicted"/>
<dbReference type="GO" id="GO:0032259">
    <property type="term" value="P:methylation"/>
    <property type="evidence" value="ECO:0007669"/>
    <property type="project" value="UniProtKB-KW"/>
</dbReference>
<dbReference type="Pfam" id="PF08241">
    <property type="entry name" value="Methyltransf_11"/>
    <property type="match status" value="1"/>
</dbReference>
<dbReference type="CDD" id="cd02440">
    <property type="entry name" value="AdoMet_MTases"/>
    <property type="match status" value="1"/>
</dbReference>
<dbReference type="InterPro" id="IPR029063">
    <property type="entry name" value="SAM-dependent_MTases_sf"/>
</dbReference>
<keyword evidence="3" id="KW-0949">S-adenosyl-L-methionine</keyword>
<dbReference type="Proteomes" id="UP001341259">
    <property type="component" value="Chromosome"/>
</dbReference>
<reference evidence="5 6" key="1">
    <citation type="submission" date="2022-10" db="EMBL/GenBank/DDBJ databases">
        <title>The complete genomes of actinobacterial strains from the NBC collection.</title>
        <authorList>
            <person name="Joergensen T.S."/>
            <person name="Alvarez Arevalo M."/>
            <person name="Sterndorff E.B."/>
            <person name="Faurdal D."/>
            <person name="Vuksanovic O."/>
            <person name="Mourched A.-S."/>
            <person name="Charusanti P."/>
            <person name="Shaw S."/>
            <person name="Blin K."/>
            <person name="Weber T."/>
        </authorList>
    </citation>
    <scope>NUCLEOTIDE SEQUENCE [LARGE SCALE GENOMIC DNA]</scope>
    <source>
        <strain evidence="5 6">NBC_00456</strain>
    </source>
</reference>
<organism evidence="5 6">
    <name type="scientific">Streptomyces violaceus</name>
    <name type="common">Streptomyces venezuelae</name>
    <dbReference type="NCBI Taxonomy" id="1936"/>
    <lineage>
        <taxon>Bacteria</taxon>
        <taxon>Bacillati</taxon>
        <taxon>Actinomycetota</taxon>
        <taxon>Actinomycetes</taxon>
        <taxon>Kitasatosporales</taxon>
        <taxon>Streptomycetaceae</taxon>
        <taxon>Streptomyces</taxon>
    </lineage>
</organism>
<evidence type="ECO:0000256" key="2">
    <source>
        <dbReference type="ARBA" id="ARBA00022679"/>
    </source>
</evidence>
<keyword evidence="1 5" id="KW-0489">Methyltransferase</keyword>
<sequence length="211" mass="22884">MTEPGQVTDPYWNHNVHHHPAVLAAVPDGCGRALDAGCGDGLLTRKLAARAASVTGVDRSPEMIKLARAHAHVPGSVTYLETDYLADGSLPEGAYDFVSAVAVVHHAPFEEAVTRLARLTAPGGRLVIVGMAANRTVLDWVISACGLPASRLHARRHGGKRGPAGMPMEDAHMSWAEIRQAVHRLLPGCEFRRTLLWRYVLVWDKPREDGL</sequence>
<name>A0ABZ1NYR3_STRVL</name>
<dbReference type="GO" id="GO:0008168">
    <property type="term" value="F:methyltransferase activity"/>
    <property type="evidence" value="ECO:0007669"/>
    <property type="project" value="UniProtKB-KW"/>
</dbReference>
<accession>A0ABZ1NYR3</accession>